<feature type="domain" description="N-acetyltransferase" evidence="1">
    <location>
        <begin position="121"/>
        <end position="183"/>
    </location>
</feature>
<reference evidence="2" key="1">
    <citation type="journal article" date="2023" name="Mol. Phylogenet. Evol.">
        <title>Genome-scale phylogeny and comparative genomics of the fungal order Sordariales.</title>
        <authorList>
            <person name="Hensen N."/>
            <person name="Bonometti L."/>
            <person name="Westerberg I."/>
            <person name="Brannstrom I.O."/>
            <person name="Guillou S."/>
            <person name="Cros-Aarteil S."/>
            <person name="Calhoun S."/>
            <person name="Haridas S."/>
            <person name="Kuo A."/>
            <person name="Mondo S."/>
            <person name="Pangilinan J."/>
            <person name="Riley R."/>
            <person name="LaButti K."/>
            <person name="Andreopoulos B."/>
            <person name="Lipzen A."/>
            <person name="Chen C."/>
            <person name="Yan M."/>
            <person name="Daum C."/>
            <person name="Ng V."/>
            <person name="Clum A."/>
            <person name="Steindorff A."/>
            <person name="Ohm R.A."/>
            <person name="Martin F."/>
            <person name="Silar P."/>
            <person name="Natvig D.O."/>
            <person name="Lalanne C."/>
            <person name="Gautier V."/>
            <person name="Ament-Velasquez S.L."/>
            <person name="Kruys A."/>
            <person name="Hutchinson M.I."/>
            <person name="Powell A.J."/>
            <person name="Barry K."/>
            <person name="Miller A.N."/>
            <person name="Grigoriev I.V."/>
            <person name="Debuchy R."/>
            <person name="Gladieux P."/>
            <person name="Hiltunen Thoren M."/>
            <person name="Johannesson H."/>
        </authorList>
    </citation>
    <scope>NUCLEOTIDE SEQUENCE</scope>
    <source>
        <strain evidence="2">CBS 314.62</strain>
    </source>
</reference>
<name>A0AAE0X520_9PEZI</name>
<protein>
    <submittedName>
        <fullName evidence="2">Acyl-CoA N-acyltransferase</fullName>
    </submittedName>
</protein>
<accession>A0AAE0X520</accession>
<evidence type="ECO:0000313" key="3">
    <source>
        <dbReference type="Proteomes" id="UP001270362"/>
    </source>
</evidence>
<reference evidence="2" key="2">
    <citation type="submission" date="2023-06" db="EMBL/GenBank/DDBJ databases">
        <authorList>
            <consortium name="Lawrence Berkeley National Laboratory"/>
            <person name="Haridas S."/>
            <person name="Hensen N."/>
            <person name="Bonometti L."/>
            <person name="Westerberg I."/>
            <person name="Brannstrom I.O."/>
            <person name="Guillou S."/>
            <person name="Cros-Aarteil S."/>
            <person name="Calhoun S."/>
            <person name="Kuo A."/>
            <person name="Mondo S."/>
            <person name="Pangilinan J."/>
            <person name="Riley R."/>
            <person name="Labutti K."/>
            <person name="Andreopoulos B."/>
            <person name="Lipzen A."/>
            <person name="Chen C."/>
            <person name="Yanf M."/>
            <person name="Daum C."/>
            <person name="Ng V."/>
            <person name="Clum A."/>
            <person name="Steindorff A."/>
            <person name="Ohm R."/>
            <person name="Martin F."/>
            <person name="Silar P."/>
            <person name="Natvig D."/>
            <person name="Lalanne C."/>
            <person name="Gautier V."/>
            <person name="Ament-Velasquez S.L."/>
            <person name="Kruys A."/>
            <person name="Hutchinson M.I."/>
            <person name="Powell A.J."/>
            <person name="Barry K."/>
            <person name="Miller A.N."/>
            <person name="Grigoriev I.V."/>
            <person name="Debuchy R."/>
            <person name="Gladieux P."/>
            <person name="Thoren M.H."/>
            <person name="Johannesson H."/>
        </authorList>
    </citation>
    <scope>NUCLEOTIDE SEQUENCE</scope>
    <source>
        <strain evidence="2">CBS 314.62</strain>
    </source>
</reference>
<sequence>MHLQLRPATAADIPNIVTIGLSAFHTNPIHERVFPRDLPASDAFWASTFADEIDDPNAHFLIVEDVTSTTTPSQQPIFVGFAKWNLVSADSHPPPPPGTHIWPADAALADHFFGTLVERHTAIMGARRHWYLELIGTQVAYHGQGAGAMMVGWGVERADADGDGVEAYLDSTPAGRRLYEKLGLTSPSRRI</sequence>
<evidence type="ECO:0000259" key="1">
    <source>
        <dbReference type="Pfam" id="PF00583"/>
    </source>
</evidence>
<dbReference type="Gene3D" id="3.40.630.30">
    <property type="match status" value="1"/>
</dbReference>
<dbReference type="InterPro" id="IPR000182">
    <property type="entry name" value="GNAT_dom"/>
</dbReference>
<gene>
    <name evidence="2" type="ORF">B0T22DRAFT_517174</name>
</gene>
<dbReference type="EMBL" id="JAULSO010000003">
    <property type="protein sequence ID" value="KAK3685228.1"/>
    <property type="molecule type" value="Genomic_DNA"/>
</dbReference>
<keyword evidence="3" id="KW-1185">Reference proteome</keyword>
<evidence type="ECO:0000313" key="2">
    <source>
        <dbReference type="EMBL" id="KAK3685228.1"/>
    </source>
</evidence>
<dbReference type="PANTHER" id="PTHR42791">
    <property type="entry name" value="GNAT FAMILY ACETYLTRANSFERASE"/>
    <property type="match status" value="1"/>
</dbReference>
<dbReference type="SUPFAM" id="SSF55729">
    <property type="entry name" value="Acyl-CoA N-acyltransferases (Nat)"/>
    <property type="match status" value="1"/>
</dbReference>
<dbReference type="AlphaFoldDB" id="A0AAE0X520"/>
<comment type="caution">
    <text evidence="2">The sequence shown here is derived from an EMBL/GenBank/DDBJ whole genome shotgun (WGS) entry which is preliminary data.</text>
</comment>
<proteinExistence type="predicted"/>
<dbReference type="InterPro" id="IPR016181">
    <property type="entry name" value="Acyl_CoA_acyltransferase"/>
</dbReference>
<dbReference type="InterPro" id="IPR052523">
    <property type="entry name" value="Trichothecene_AcTrans"/>
</dbReference>
<organism evidence="2 3">
    <name type="scientific">Podospora appendiculata</name>
    <dbReference type="NCBI Taxonomy" id="314037"/>
    <lineage>
        <taxon>Eukaryota</taxon>
        <taxon>Fungi</taxon>
        <taxon>Dikarya</taxon>
        <taxon>Ascomycota</taxon>
        <taxon>Pezizomycotina</taxon>
        <taxon>Sordariomycetes</taxon>
        <taxon>Sordariomycetidae</taxon>
        <taxon>Sordariales</taxon>
        <taxon>Podosporaceae</taxon>
        <taxon>Podospora</taxon>
    </lineage>
</organism>
<dbReference type="Proteomes" id="UP001270362">
    <property type="component" value="Unassembled WGS sequence"/>
</dbReference>
<dbReference type="PANTHER" id="PTHR42791:SF17">
    <property type="entry name" value="ACETYLTRANSFERASE, GNAT FAMILY FAMILY (AFU_ORTHOLOGUE AFUA_8G05690)"/>
    <property type="match status" value="1"/>
</dbReference>
<dbReference type="Pfam" id="PF00583">
    <property type="entry name" value="Acetyltransf_1"/>
    <property type="match status" value="1"/>
</dbReference>
<dbReference type="GO" id="GO:0016747">
    <property type="term" value="F:acyltransferase activity, transferring groups other than amino-acyl groups"/>
    <property type="evidence" value="ECO:0007669"/>
    <property type="project" value="InterPro"/>
</dbReference>